<name>A0A9P5ZBA9_9AGAR</name>
<gene>
    <name evidence="2" type="ORF">BDN70DRAFT_989725</name>
</gene>
<reference evidence="2" key="1">
    <citation type="submission" date="2020-11" db="EMBL/GenBank/DDBJ databases">
        <authorList>
            <consortium name="DOE Joint Genome Institute"/>
            <person name="Ahrendt S."/>
            <person name="Riley R."/>
            <person name="Andreopoulos W."/>
            <person name="Labutti K."/>
            <person name="Pangilinan J."/>
            <person name="Ruiz-Duenas F.J."/>
            <person name="Barrasa J.M."/>
            <person name="Sanchez-Garcia M."/>
            <person name="Camarero S."/>
            <person name="Miyauchi S."/>
            <person name="Serrano A."/>
            <person name="Linde D."/>
            <person name="Babiker R."/>
            <person name="Drula E."/>
            <person name="Ayuso-Fernandez I."/>
            <person name="Pacheco R."/>
            <person name="Padilla G."/>
            <person name="Ferreira P."/>
            <person name="Barriuso J."/>
            <person name="Kellner H."/>
            <person name="Castanera R."/>
            <person name="Alfaro M."/>
            <person name="Ramirez L."/>
            <person name="Pisabarro A.G."/>
            <person name="Kuo A."/>
            <person name="Tritt A."/>
            <person name="Lipzen A."/>
            <person name="He G."/>
            <person name="Yan M."/>
            <person name="Ng V."/>
            <person name="Cullen D."/>
            <person name="Martin F."/>
            <person name="Rosso M.-N."/>
            <person name="Henrissat B."/>
            <person name="Hibbett D."/>
            <person name="Martinez A.T."/>
            <person name="Grigoriev I.V."/>
        </authorList>
    </citation>
    <scope>NUCLEOTIDE SEQUENCE</scope>
    <source>
        <strain evidence="2">CIRM-BRFM 674</strain>
    </source>
</reference>
<keyword evidence="3" id="KW-1185">Reference proteome</keyword>
<protein>
    <submittedName>
        <fullName evidence="2">Uncharacterized protein</fullName>
    </submittedName>
</protein>
<feature type="region of interest" description="Disordered" evidence="1">
    <location>
        <begin position="321"/>
        <end position="344"/>
    </location>
</feature>
<sequence>MASTAIHDISDSESLSDITSASSIQFSDGAKSSDSTISREGTLGNGIAGLATEEPLNALQDLESFVPIIERIPGLVFEDNVYHISRPLLKPDLGQLAYYTREIGTLTLTDFSANQYRNVAPETLTRLALLQNPDIPFLPSLEHLRIVLADEALTYLYFCITPSLKSLDISRVLPSRQATISYFLKEIAVHAPKLSSISVGPGRISNSFLQSFLTFIHLRQLSLIDSLESLEFAFLRDVSALPELESLMIDVRTTEYTPRPLHDISTPNTMSFRRLQKLTIVANIAIMADIIRYLFPSEVKEVSLTLVQEERQIALPCHRDENTESKSGCLSDRQKAPVSSTTEDQRVDTSIWTISSASSVRELDAPSSKPTIYQTSRDEKQPFEWEHREMECDDKGEWIWEEGRGWFTVAQQAKQKEEVRQARAAEEAKLREETTTDIISQVSLFALLIEDILCGAANLEILVLDRLETPYLSRILSDSKLNPFEFPLSTFQTLLSYPTLKVLQFARWYLTSVDETFAELIMDPEFMSMSMESLRLPVDDKLNSGITFSKLQDIARFYPRLKYFECFIRRICPESGMPLDPAADSDPTTLEIISIGGGSPSPSEKISIARHISLVFPALKTIITHEGYDAEEWKYVDSLVTMCQAVRTDERRRQKIDRT</sequence>
<evidence type="ECO:0000313" key="2">
    <source>
        <dbReference type="EMBL" id="KAF9484271.1"/>
    </source>
</evidence>
<accession>A0A9P5ZBA9</accession>
<comment type="caution">
    <text evidence="2">The sequence shown here is derived from an EMBL/GenBank/DDBJ whole genome shotgun (WGS) entry which is preliminary data.</text>
</comment>
<dbReference type="InterPro" id="IPR032675">
    <property type="entry name" value="LRR_dom_sf"/>
</dbReference>
<proteinExistence type="predicted"/>
<organism evidence="2 3">
    <name type="scientific">Pholiota conissans</name>
    <dbReference type="NCBI Taxonomy" id="109636"/>
    <lineage>
        <taxon>Eukaryota</taxon>
        <taxon>Fungi</taxon>
        <taxon>Dikarya</taxon>
        <taxon>Basidiomycota</taxon>
        <taxon>Agaricomycotina</taxon>
        <taxon>Agaricomycetes</taxon>
        <taxon>Agaricomycetidae</taxon>
        <taxon>Agaricales</taxon>
        <taxon>Agaricineae</taxon>
        <taxon>Strophariaceae</taxon>
        <taxon>Pholiota</taxon>
    </lineage>
</organism>
<evidence type="ECO:0000256" key="1">
    <source>
        <dbReference type="SAM" id="MobiDB-lite"/>
    </source>
</evidence>
<dbReference type="EMBL" id="MU155145">
    <property type="protein sequence ID" value="KAF9484271.1"/>
    <property type="molecule type" value="Genomic_DNA"/>
</dbReference>
<dbReference type="Gene3D" id="3.80.10.10">
    <property type="entry name" value="Ribonuclease Inhibitor"/>
    <property type="match status" value="1"/>
</dbReference>
<evidence type="ECO:0000313" key="3">
    <source>
        <dbReference type="Proteomes" id="UP000807469"/>
    </source>
</evidence>
<dbReference type="Proteomes" id="UP000807469">
    <property type="component" value="Unassembled WGS sequence"/>
</dbReference>
<dbReference type="OrthoDB" id="3065347at2759"/>
<dbReference type="AlphaFoldDB" id="A0A9P5ZBA9"/>